<sequence>MRIHWSSDRGSASAELVLLAGLVLMFALAVVGFGRIALANQTVQSAANAAARDASLARTTSDAQSNARDTANAALGSSGIYCRTLTVNVDTSRMDAAIGDVGTVSATITCNVELSDISLPGLPGTKEITVTASSPVDPYRERR</sequence>
<dbReference type="RefSeq" id="WP_061683591.1">
    <property type="nucleotide sequence ID" value="NZ_LRAD01000053.1"/>
</dbReference>
<dbReference type="EMBL" id="LRAD01000053">
    <property type="protein sequence ID" value="KXZ58742.1"/>
    <property type="molecule type" value="Genomic_DNA"/>
</dbReference>
<evidence type="ECO:0000313" key="3">
    <source>
        <dbReference type="Proteomes" id="UP000075357"/>
    </source>
</evidence>
<protein>
    <submittedName>
        <fullName evidence="2">TadE-like protein</fullName>
    </submittedName>
</protein>
<dbReference type="Proteomes" id="UP000075357">
    <property type="component" value="Unassembled WGS sequence"/>
</dbReference>
<dbReference type="AlphaFoldDB" id="A0A150H9H1"/>
<gene>
    <name evidence="2" type="ORF">Mlaev_02445</name>
</gene>
<organism evidence="2 3">
    <name type="scientific">Microbacterium laevaniformans</name>
    <dbReference type="NCBI Taxonomy" id="36807"/>
    <lineage>
        <taxon>Bacteria</taxon>
        <taxon>Bacillati</taxon>
        <taxon>Actinomycetota</taxon>
        <taxon>Actinomycetes</taxon>
        <taxon>Micrococcales</taxon>
        <taxon>Microbacteriaceae</taxon>
        <taxon>Microbacterium</taxon>
    </lineage>
</organism>
<accession>A0A150H9H1</accession>
<name>A0A150H9H1_9MICO</name>
<evidence type="ECO:0000259" key="1">
    <source>
        <dbReference type="Pfam" id="PF07811"/>
    </source>
</evidence>
<dbReference type="InterPro" id="IPR012495">
    <property type="entry name" value="TadE-like_dom"/>
</dbReference>
<comment type="caution">
    <text evidence="2">The sequence shown here is derived from an EMBL/GenBank/DDBJ whole genome shotgun (WGS) entry which is preliminary data.</text>
</comment>
<feature type="domain" description="TadE-like" evidence="1">
    <location>
        <begin position="10"/>
        <end position="52"/>
    </location>
</feature>
<evidence type="ECO:0000313" key="2">
    <source>
        <dbReference type="EMBL" id="KXZ58742.1"/>
    </source>
</evidence>
<keyword evidence="3" id="KW-1185">Reference proteome</keyword>
<dbReference type="PATRIC" id="fig|36807.3.peg.2488"/>
<dbReference type="STRING" id="36807.Mlaev_02445"/>
<reference evidence="2 3" key="1">
    <citation type="submission" date="2016-01" db="EMBL/GenBank/DDBJ databases">
        <title>Draft genome sequences of Microbacterium laevaniformans LCDC 91-0039 and the type strain of Microbacterium hominis LCDC 84-209.</title>
        <authorList>
            <person name="Bernier A.-M."/>
            <person name="Bernard K."/>
        </authorList>
    </citation>
    <scope>NUCLEOTIDE SEQUENCE [LARGE SCALE GENOMIC DNA]</scope>
    <source>
        <strain evidence="2 3">LCDC 91-0039</strain>
    </source>
</reference>
<dbReference type="Pfam" id="PF07811">
    <property type="entry name" value="TadE"/>
    <property type="match status" value="1"/>
</dbReference>
<proteinExistence type="predicted"/>